<feature type="transmembrane region" description="Helical" evidence="6">
    <location>
        <begin position="162"/>
        <end position="182"/>
    </location>
</feature>
<evidence type="ECO:0000256" key="1">
    <source>
        <dbReference type="ARBA" id="ARBA00004141"/>
    </source>
</evidence>
<evidence type="ECO:0000256" key="5">
    <source>
        <dbReference type="ARBA" id="ARBA00038359"/>
    </source>
</evidence>
<keyword evidence="10" id="KW-1185">Reference proteome</keyword>
<evidence type="ECO:0000256" key="3">
    <source>
        <dbReference type="ARBA" id="ARBA00022989"/>
    </source>
</evidence>
<accession>A0A0D1YV12</accession>
<dbReference type="EMBL" id="KN847540">
    <property type="protein sequence ID" value="KIW04482.1"/>
    <property type="molecule type" value="Genomic_DNA"/>
</dbReference>
<dbReference type="PANTHER" id="PTHR33048:SF96">
    <property type="entry name" value="INTEGRAL MEMBRANE PROTEIN"/>
    <property type="match status" value="1"/>
</dbReference>
<dbReference type="InterPro" id="IPR049326">
    <property type="entry name" value="Rhodopsin_dom_fungi"/>
</dbReference>
<dbReference type="PANTHER" id="PTHR33048">
    <property type="entry name" value="PTH11-LIKE INTEGRAL MEMBRANE PROTEIN (AFU_ORTHOLOGUE AFUA_5G11245)"/>
    <property type="match status" value="1"/>
</dbReference>
<dbReference type="InParanoid" id="A0A0D1YV12"/>
<name>A0A0D1YV12_9PEZI</name>
<dbReference type="GO" id="GO:0016020">
    <property type="term" value="C:membrane"/>
    <property type="evidence" value="ECO:0007669"/>
    <property type="project" value="UniProtKB-SubCell"/>
</dbReference>
<protein>
    <recommendedName>
        <fullName evidence="8">Rhodopsin domain-containing protein</fullName>
    </recommendedName>
</protein>
<dbReference type="OrthoDB" id="4682787at2759"/>
<dbReference type="GeneID" id="27312214"/>
<evidence type="ECO:0000313" key="9">
    <source>
        <dbReference type="EMBL" id="KIW04482.1"/>
    </source>
</evidence>
<feature type="transmembrane region" description="Helical" evidence="6">
    <location>
        <begin position="130"/>
        <end position="150"/>
    </location>
</feature>
<keyword evidence="4 6" id="KW-0472">Membrane</keyword>
<dbReference type="Pfam" id="PF20684">
    <property type="entry name" value="Fung_rhodopsin"/>
    <property type="match status" value="1"/>
</dbReference>
<evidence type="ECO:0000313" key="10">
    <source>
        <dbReference type="Proteomes" id="UP000053259"/>
    </source>
</evidence>
<evidence type="ECO:0000256" key="6">
    <source>
        <dbReference type="SAM" id="Phobius"/>
    </source>
</evidence>
<keyword evidence="3 6" id="KW-1133">Transmembrane helix</keyword>
<feature type="chain" id="PRO_5002237231" description="Rhodopsin domain-containing protein" evidence="7">
    <location>
        <begin position="19"/>
        <end position="321"/>
    </location>
</feature>
<gene>
    <name evidence="9" type="ORF">PV09_04241</name>
</gene>
<dbReference type="Proteomes" id="UP000053259">
    <property type="component" value="Unassembled WGS sequence"/>
</dbReference>
<dbReference type="AlphaFoldDB" id="A0A0D1YV12"/>
<comment type="similarity">
    <text evidence="5">Belongs to the SAT4 family.</text>
</comment>
<dbReference type="HOGENOM" id="CLU_866544_0_0_1"/>
<dbReference type="InterPro" id="IPR052337">
    <property type="entry name" value="SAT4-like"/>
</dbReference>
<feature type="transmembrane region" description="Helical" evidence="6">
    <location>
        <begin position="78"/>
        <end position="99"/>
    </location>
</feature>
<evidence type="ECO:0000259" key="8">
    <source>
        <dbReference type="Pfam" id="PF20684"/>
    </source>
</evidence>
<dbReference type="VEuPathDB" id="FungiDB:PV09_04241"/>
<organism evidence="9 10">
    <name type="scientific">Verruconis gallopava</name>
    <dbReference type="NCBI Taxonomy" id="253628"/>
    <lineage>
        <taxon>Eukaryota</taxon>
        <taxon>Fungi</taxon>
        <taxon>Dikarya</taxon>
        <taxon>Ascomycota</taxon>
        <taxon>Pezizomycotina</taxon>
        <taxon>Dothideomycetes</taxon>
        <taxon>Pleosporomycetidae</taxon>
        <taxon>Venturiales</taxon>
        <taxon>Sympoventuriaceae</taxon>
        <taxon>Verruconis</taxon>
    </lineage>
</organism>
<feature type="transmembrane region" description="Helical" evidence="6">
    <location>
        <begin position="202"/>
        <end position="222"/>
    </location>
</feature>
<feature type="transmembrane region" description="Helical" evidence="6">
    <location>
        <begin position="42"/>
        <end position="66"/>
    </location>
</feature>
<feature type="signal peptide" evidence="7">
    <location>
        <begin position="1"/>
        <end position="18"/>
    </location>
</feature>
<proteinExistence type="inferred from homology"/>
<comment type="subcellular location">
    <subcellularLocation>
        <location evidence="1">Membrane</location>
        <topology evidence="1">Multi-pass membrane protein</topology>
    </subcellularLocation>
</comment>
<feature type="domain" description="Rhodopsin" evidence="8">
    <location>
        <begin position="2"/>
        <end position="227"/>
    </location>
</feature>
<reference evidence="9 10" key="1">
    <citation type="submission" date="2015-01" db="EMBL/GenBank/DDBJ databases">
        <title>The Genome Sequence of Ochroconis gallopava CBS43764.</title>
        <authorList>
            <consortium name="The Broad Institute Genomics Platform"/>
            <person name="Cuomo C."/>
            <person name="de Hoog S."/>
            <person name="Gorbushina A."/>
            <person name="Stielow B."/>
            <person name="Teixiera M."/>
            <person name="Abouelleil A."/>
            <person name="Chapman S.B."/>
            <person name="Priest M."/>
            <person name="Young S.K."/>
            <person name="Wortman J."/>
            <person name="Nusbaum C."/>
            <person name="Birren B."/>
        </authorList>
    </citation>
    <scope>NUCLEOTIDE SEQUENCE [LARGE SCALE GENOMIC DNA]</scope>
    <source>
        <strain evidence="9 10">CBS 43764</strain>
    </source>
</reference>
<evidence type="ECO:0000256" key="2">
    <source>
        <dbReference type="ARBA" id="ARBA00022692"/>
    </source>
</evidence>
<keyword evidence="7" id="KW-0732">Signal</keyword>
<sequence>MLLSLVFFTLFNIGVIVCANAAARSPNLYGLIMIPEAKVAIIWLQVSLGSYVATMLVLKISIAIFYLRVMVKSWQRRVICGTLGLVTIFSIAYFFFAILQCGPTVDPIKFMNRKLGGQCVSDAKILGASYAQGAITSVTDIIYAAMPVTLLRRSNMRARDKVTVMFILTLAAFGGIASMIRMNYISRLATATISWFTEANMIAIWSTIEPGLGIIAASLATLRPLVRQIWGTSYRVSTLNGMTWSQPRASTIKSMHTQFGTRPHDEEIKIYGLQYTNQDLGVKDPESIHPYTYRTSKVITFMDSQEEIEMVHQNSREPLVH</sequence>
<keyword evidence="2 6" id="KW-0812">Transmembrane</keyword>
<evidence type="ECO:0000256" key="7">
    <source>
        <dbReference type="SAM" id="SignalP"/>
    </source>
</evidence>
<evidence type="ECO:0000256" key="4">
    <source>
        <dbReference type="ARBA" id="ARBA00023136"/>
    </source>
</evidence>
<dbReference type="RefSeq" id="XP_016214351.1">
    <property type="nucleotide sequence ID" value="XM_016357559.1"/>
</dbReference>